<dbReference type="GO" id="GO:0070475">
    <property type="term" value="P:rRNA base methylation"/>
    <property type="evidence" value="ECO:0007669"/>
    <property type="project" value="TreeGrafter"/>
</dbReference>
<dbReference type="PIRSF" id="PIRSF004486">
    <property type="entry name" value="MraW"/>
    <property type="match status" value="1"/>
</dbReference>
<dbReference type="PANTHER" id="PTHR11265">
    <property type="entry name" value="S-ADENOSYL-METHYLTRANSFERASE MRAW"/>
    <property type="match status" value="1"/>
</dbReference>
<organism evidence="5">
    <name type="scientific">freshwater metagenome</name>
    <dbReference type="NCBI Taxonomy" id="449393"/>
    <lineage>
        <taxon>unclassified sequences</taxon>
        <taxon>metagenomes</taxon>
        <taxon>ecological metagenomes</taxon>
    </lineage>
</organism>
<dbReference type="NCBIfam" id="TIGR00006">
    <property type="entry name" value="16S rRNA (cytosine(1402)-N(4))-methyltransferase RsmH"/>
    <property type="match status" value="1"/>
</dbReference>
<dbReference type="Gene3D" id="1.10.150.170">
    <property type="entry name" value="Putative methyltransferase TM0872, insert domain"/>
    <property type="match status" value="1"/>
</dbReference>
<dbReference type="AlphaFoldDB" id="A0A6J6WHY0"/>
<dbReference type="Pfam" id="PF01795">
    <property type="entry name" value="Methyltransf_5"/>
    <property type="match status" value="1"/>
</dbReference>
<sequence>MNRGDVLTKNFTYVSSAGILRRSPTSTERATSSARSLVFRPNTHWDESVGEQRMTRAFNHVPVLEAEVLAAFRSVAPGVIIDATLGGAGHASAILAMRDDVAVLGIDRDPIARQAATERLAPFGDRARVVAGTFSNVAAFVQTESEWIAGREVVGVFADLGVSSPQLDDEERGFSFRADAPLDMRMDGTCGITAAEYIASVELDELRTLLREHGEDKFAHAIAKSILARQPQTTSELVTAVEVVVPMAARRRGNVATRAFQALRVAINEEVRELDEVLNGAVQVLAVGGVLAVISYHSGEDRVTKEFLKYQATGGCTCPVILGCVCGAVATMTVRKGGAIVATEDELARNPRARSARMRIGTKVAS</sequence>
<dbReference type="EMBL" id="CAFAAB010000061">
    <property type="protein sequence ID" value="CAB4782945.1"/>
    <property type="molecule type" value="Genomic_DNA"/>
</dbReference>
<name>A0A6J6WHY0_9ZZZZ</name>
<keyword evidence="3" id="KW-0808">Transferase</keyword>
<keyword evidence="4" id="KW-0949">S-adenosyl-L-methionine</keyword>
<protein>
    <submittedName>
        <fullName evidence="5">Unannotated protein</fullName>
    </submittedName>
</protein>
<keyword evidence="2" id="KW-0489">Methyltransferase</keyword>
<proteinExistence type="inferred from homology"/>
<dbReference type="Gene3D" id="3.40.50.150">
    <property type="entry name" value="Vaccinia Virus protein VP39"/>
    <property type="match status" value="1"/>
</dbReference>
<dbReference type="InterPro" id="IPR002903">
    <property type="entry name" value="RsmH"/>
</dbReference>
<dbReference type="InterPro" id="IPR029063">
    <property type="entry name" value="SAM-dependent_MTases_sf"/>
</dbReference>
<evidence type="ECO:0000313" key="5">
    <source>
        <dbReference type="EMBL" id="CAB4782945.1"/>
    </source>
</evidence>
<dbReference type="SUPFAM" id="SSF53335">
    <property type="entry name" value="S-adenosyl-L-methionine-dependent methyltransferases"/>
    <property type="match status" value="1"/>
</dbReference>
<evidence type="ECO:0000256" key="4">
    <source>
        <dbReference type="ARBA" id="ARBA00022691"/>
    </source>
</evidence>
<dbReference type="PANTHER" id="PTHR11265:SF0">
    <property type="entry name" value="12S RRNA N4-METHYLCYTIDINE METHYLTRANSFERASE"/>
    <property type="match status" value="1"/>
</dbReference>
<evidence type="ECO:0000256" key="3">
    <source>
        <dbReference type="ARBA" id="ARBA00022679"/>
    </source>
</evidence>
<evidence type="ECO:0000256" key="2">
    <source>
        <dbReference type="ARBA" id="ARBA00022603"/>
    </source>
</evidence>
<dbReference type="HAMAP" id="MF_01007">
    <property type="entry name" value="16SrRNA_methyltr_H"/>
    <property type="match status" value="1"/>
</dbReference>
<evidence type="ECO:0000256" key="1">
    <source>
        <dbReference type="ARBA" id="ARBA00010396"/>
    </source>
</evidence>
<gene>
    <name evidence="5" type="ORF">UFOPK2958_00659</name>
</gene>
<dbReference type="GO" id="GO:0005737">
    <property type="term" value="C:cytoplasm"/>
    <property type="evidence" value="ECO:0007669"/>
    <property type="project" value="TreeGrafter"/>
</dbReference>
<dbReference type="GO" id="GO:0071424">
    <property type="term" value="F:rRNA (cytosine-N4-)-methyltransferase activity"/>
    <property type="evidence" value="ECO:0007669"/>
    <property type="project" value="TreeGrafter"/>
</dbReference>
<comment type="similarity">
    <text evidence="1">Belongs to the methyltransferase superfamily. RsmH family.</text>
</comment>
<accession>A0A6J6WHY0</accession>
<dbReference type="SUPFAM" id="SSF81799">
    <property type="entry name" value="Putative methyltransferase TM0872, insert domain"/>
    <property type="match status" value="1"/>
</dbReference>
<dbReference type="InterPro" id="IPR023397">
    <property type="entry name" value="SAM-dep_MeTrfase_MraW_recog"/>
</dbReference>
<reference evidence="5" key="1">
    <citation type="submission" date="2020-05" db="EMBL/GenBank/DDBJ databases">
        <authorList>
            <person name="Chiriac C."/>
            <person name="Salcher M."/>
            <person name="Ghai R."/>
            <person name="Kavagutti S V."/>
        </authorList>
    </citation>
    <scope>NUCLEOTIDE SEQUENCE</scope>
</reference>